<feature type="region of interest" description="Disordered" evidence="1">
    <location>
        <begin position="1"/>
        <end position="26"/>
    </location>
</feature>
<reference evidence="3" key="1">
    <citation type="journal article" date="2021" name="PeerJ">
        <title>Extensive microbial diversity within the chicken gut microbiome revealed by metagenomics and culture.</title>
        <authorList>
            <person name="Gilroy R."/>
            <person name="Ravi A."/>
            <person name="Getino M."/>
            <person name="Pursley I."/>
            <person name="Horton D.L."/>
            <person name="Alikhan N.F."/>
            <person name="Baker D."/>
            <person name="Gharbi K."/>
            <person name="Hall N."/>
            <person name="Watson M."/>
            <person name="Adriaenssens E.M."/>
            <person name="Foster-Nyarko E."/>
            <person name="Jarju S."/>
            <person name="Secka A."/>
            <person name="Antonio M."/>
            <person name="Oren A."/>
            <person name="Chaudhuri R.R."/>
            <person name="La Ragione R."/>
            <person name="Hildebrand F."/>
            <person name="Pallen M.J."/>
        </authorList>
    </citation>
    <scope>NUCLEOTIDE SEQUENCE</scope>
    <source>
        <strain evidence="3">ChiGjej1B1-1692</strain>
    </source>
</reference>
<feature type="compositionally biased region" description="Basic and acidic residues" evidence="1">
    <location>
        <begin position="1"/>
        <end position="15"/>
    </location>
</feature>
<evidence type="ECO:0000256" key="1">
    <source>
        <dbReference type="SAM" id="MobiDB-lite"/>
    </source>
</evidence>
<evidence type="ECO:0000313" key="3">
    <source>
        <dbReference type="EMBL" id="HJC38819.1"/>
    </source>
</evidence>
<feature type="transmembrane region" description="Helical" evidence="2">
    <location>
        <begin position="65"/>
        <end position="86"/>
    </location>
</feature>
<dbReference type="EMBL" id="DWWK01000104">
    <property type="protein sequence ID" value="HJC38819.1"/>
    <property type="molecule type" value="Genomic_DNA"/>
</dbReference>
<comment type="caution">
    <text evidence="3">The sequence shown here is derived from an EMBL/GenBank/DDBJ whole genome shotgun (WGS) entry which is preliminary data.</text>
</comment>
<reference evidence="3" key="2">
    <citation type="submission" date="2021-04" db="EMBL/GenBank/DDBJ databases">
        <authorList>
            <person name="Gilroy R."/>
        </authorList>
    </citation>
    <scope>NUCLEOTIDE SEQUENCE</scope>
    <source>
        <strain evidence="3">ChiGjej1B1-1692</strain>
    </source>
</reference>
<name>A0A9D2SY90_9FIRM</name>
<feature type="transmembrane region" description="Helical" evidence="2">
    <location>
        <begin position="37"/>
        <end position="59"/>
    </location>
</feature>
<organism evidence="3 4">
    <name type="scientific">Candidatus Mediterraneibacter faecigallinarum</name>
    <dbReference type="NCBI Taxonomy" id="2838669"/>
    <lineage>
        <taxon>Bacteria</taxon>
        <taxon>Bacillati</taxon>
        <taxon>Bacillota</taxon>
        <taxon>Clostridia</taxon>
        <taxon>Lachnospirales</taxon>
        <taxon>Lachnospiraceae</taxon>
        <taxon>Mediterraneibacter</taxon>
    </lineage>
</organism>
<keyword evidence="2" id="KW-0472">Membrane</keyword>
<sequence length="123" mass="13224">MFGKEKNAEERQKEKERKKRGTRKYGQAKYKYSRMGAISCGCAAAALLLLAGCILYAYLARGAAAGVVGGIAVVSMVLSIMGIRAAVKGFRERERNYLTCKIGLPGSTLVLLLFLAIFIGGLS</sequence>
<keyword evidence="2" id="KW-1133">Transmembrane helix</keyword>
<keyword evidence="2" id="KW-0812">Transmembrane</keyword>
<protein>
    <submittedName>
        <fullName evidence="3">Uncharacterized protein</fullName>
    </submittedName>
</protein>
<evidence type="ECO:0000313" key="4">
    <source>
        <dbReference type="Proteomes" id="UP000823894"/>
    </source>
</evidence>
<accession>A0A9D2SY90</accession>
<feature type="transmembrane region" description="Helical" evidence="2">
    <location>
        <begin position="98"/>
        <end position="122"/>
    </location>
</feature>
<dbReference type="Proteomes" id="UP000823894">
    <property type="component" value="Unassembled WGS sequence"/>
</dbReference>
<evidence type="ECO:0000256" key="2">
    <source>
        <dbReference type="SAM" id="Phobius"/>
    </source>
</evidence>
<dbReference type="AlphaFoldDB" id="A0A9D2SY90"/>
<gene>
    <name evidence="3" type="ORF">H9757_07125</name>
</gene>
<proteinExistence type="predicted"/>